<dbReference type="Proteomes" id="UP000225277">
    <property type="component" value="Unassembled WGS sequence"/>
</dbReference>
<evidence type="ECO:0000313" key="1">
    <source>
        <dbReference type="EMBL" id="CZT14847.1"/>
    </source>
</evidence>
<reference evidence="1 2" key="1">
    <citation type="submission" date="2016-03" db="EMBL/GenBank/DDBJ databases">
        <authorList>
            <person name="Ploux O."/>
        </authorList>
    </citation>
    <scope>NUCLEOTIDE SEQUENCE [LARGE SCALE GENOMIC DNA]</scope>
    <source>
        <strain evidence="1 2">URUG2</strain>
    </source>
</reference>
<gene>
    <name evidence="1" type="ORF">RCC_00786</name>
</gene>
<organism evidence="1 2">
    <name type="scientific">Ramularia collo-cygni</name>
    <dbReference type="NCBI Taxonomy" id="112498"/>
    <lineage>
        <taxon>Eukaryota</taxon>
        <taxon>Fungi</taxon>
        <taxon>Dikarya</taxon>
        <taxon>Ascomycota</taxon>
        <taxon>Pezizomycotina</taxon>
        <taxon>Dothideomycetes</taxon>
        <taxon>Dothideomycetidae</taxon>
        <taxon>Mycosphaerellales</taxon>
        <taxon>Mycosphaerellaceae</taxon>
        <taxon>Ramularia</taxon>
    </lineage>
</organism>
<dbReference type="RefSeq" id="XP_023621744.1">
    <property type="nucleotide sequence ID" value="XM_023765976.1"/>
</dbReference>
<dbReference type="EMBL" id="FJUY01000001">
    <property type="protein sequence ID" value="CZT14847.1"/>
    <property type="molecule type" value="Genomic_DNA"/>
</dbReference>
<dbReference type="GeneID" id="35596134"/>
<evidence type="ECO:0000313" key="2">
    <source>
        <dbReference type="Proteomes" id="UP000225277"/>
    </source>
</evidence>
<dbReference type="PANTHER" id="PTHR42085:SF1">
    <property type="entry name" value="F-BOX DOMAIN-CONTAINING PROTEIN"/>
    <property type="match status" value="1"/>
</dbReference>
<dbReference type="PANTHER" id="PTHR42085">
    <property type="entry name" value="F-BOX DOMAIN-CONTAINING PROTEIN"/>
    <property type="match status" value="1"/>
</dbReference>
<keyword evidence="2" id="KW-1185">Reference proteome</keyword>
<accession>A0A2D3USY2</accession>
<dbReference type="InterPro" id="IPR038883">
    <property type="entry name" value="AN11006-like"/>
</dbReference>
<name>A0A2D3USY2_9PEZI</name>
<dbReference type="OrthoDB" id="3650885at2759"/>
<proteinExistence type="predicted"/>
<protein>
    <submittedName>
        <fullName evidence="1">Uncharacterized protein</fullName>
    </submittedName>
</protein>
<dbReference type="AlphaFoldDB" id="A0A2D3USY2"/>
<sequence>MENSLFGLLAPELRNQIYEHVFTTSGGIALDCSDDTMDQSFDRATASLPSIALTQTCREIRQETRKMYYHLNPLTIMTTTPTASSEAKKFPRWEVRSRVNAFRRLIGKDQFSEIRQVKLKIEARKDAVRGIGGTYEMDRKLVLKVRSLFSMETRFEVHFTLGHSHPGAPCAWLNAIWDVDRSREQFMQQLSVAMQTAVKECTPSTASPPIQHIQTIKVQLLAAQAQLLVLPVRIKCEWM</sequence>